<evidence type="ECO:0000313" key="2">
    <source>
        <dbReference type="Proteomes" id="UP000637578"/>
    </source>
</evidence>
<dbReference type="EMBL" id="BMMK01000044">
    <property type="protein sequence ID" value="GGM79369.1"/>
    <property type="molecule type" value="Genomic_DNA"/>
</dbReference>
<evidence type="ECO:0000313" key="1">
    <source>
        <dbReference type="EMBL" id="GGM79369.1"/>
    </source>
</evidence>
<proteinExistence type="predicted"/>
<gene>
    <name evidence="1" type="ORF">GCM10012275_57430</name>
</gene>
<dbReference type="AlphaFoldDB" id="A0A8J3FZD5"/>
<sequence length="101" mass="10682">MGEWTPAQLADLRRRMAALSAQVRAAQNRSTHVVMQHEVDVVPLAVPVATVAVHEAGHEAAVAAEVASAVAYEAAHEAAVEAYAAGYHAAEHQHAPSRELE</sequence>
<accession>A0A8J3FZD5</accession>
<reference evidence="1" key="2">
    <citation type="submission" date="2020-09" db="EMBL/GenBank/DDBJ databases">
        <authorList>
            <person name="Sun Q."/>
            <person name="Zhou Y."/>
        </authorList>
    </citation>
    <scope>NUCLEOTIDE SEQUENCE</scope>
    <source>
        <strain evidence="1">CGMCC 4.5737</strain>
    </source>
</reference>
<dbReference type="Proteomes" id="UP000637578">
    <property type="component" value="Unassembled WGS sequence"/>
</dbReference>
<name>A0A8J3FZD5_9PSEU</name>
<organism evidence="1 2">
    <name type="scientific">Longimycelium tulufanense</name>
    <dbReference type="NCBI Taxonomy" id="907463"/>
    <lineage>
        <taxon>Bacteria</taxon>
        <taxon>Bacillati</taxon>
        <taxon>Actinomycetota</taxon>
        <taxon>Actinomycetes</taxon>
        <taxon>Pseudonocardiales</taxon>
        <taxon>Pseudonocardiaceae</taxon>
        <taxon>Longimycelium</taxon>
    </lineage>
</organism>
<protein>
    <submittedName>
        <fullName evidence="1">Uncharacterized protein</fullName>
    </submittedName>
</protein>
<comment type="caution">
    <text evidence="1">The sequence shown here is derived from an EMBL/GenBank/DDBJ whole genome shotgun (WGS) entry which is preliminary data.</text>
</comment>
<keyword evidence="2" id="KW-1185">Reference proteome</keyword>
<dbReference type="RefSeq" id="WP_189061562.1">
    <property type="nucleotide sequence ID" value="NZ_BMMK01000044.1"/>
</dbReference>
<reference evidence="1" key="1">
    <citation type="journal article" date="2014" name="Int. J. Syst. Evol. Microbiol.">
        <title>Complete genome sequence of Corynebacterium casei LMG S-19264T (=DSM 44701T), isolated from a smear-ripened cheese.</title>
        <authorList>
            <consortium name="US DOE Joint Genome Institute (JGI-PGF)"/>
            <person name="Walter F."/>
            <person name="Albersmeier A."/>
            <person name="Kalinowski J."/>
            <person name="Ruckert C."/>
        </authorList>
    </citation>
    <scope>NUCLEOTIDE SEQUENCE</scope>
    <source>
        <strain evidence="1">CGMCC 4.5737</strain>
    </source>
</reference>